<evidence type="ECO:0000256" key="1">
    <source>
        <dbReference type="SAM" id="MobiDB-lite"/>
    </source>
</evidence>
<feature type="compositionally biased region" description="Basic and acidic residues" evidence="1">
    <location>
        <begin position="694"/>
        <end position="703"/>
    </location>
</feature>
<feature type="compositionally biased region" description="Low complexity" evidence="1">
    <location>
        <begin position="768"/>
        <end position="784"/>
    </location>
</feature>
<comment type="caution">
    <text evidence="2">The sequence shown here is derived from an EMBL/GenBank/DDBJ whole genome shotgun (WGS) entry which is preliminary data.</text>
</comment>
<name>A0ABN9UZY6_9DINO</name>
<feature type="region of interest" description="Disordered" evidence="1">
    <location>
        <begin position="768"/>
        <end position="829"/>
    </location>
</feature>
<proteinExistence type="predicted"/>
<feature type="compositionally biased region" description="Low complexity" evidence="1">
    <location>
        <begin position="706"/>
        <end position="716"/>
    </location>
</feature>
<feature type="non-terminal residue" evidence="2">
    <location>
        <position position="967"/>
    </location>
</feature>
<feature type="compositionally biased region" description="Pro residues" evidence="1">
    <location>
        <begin position="785"/>
        <end position="796"/>
    </location>
</feature>
<feature type="region of interest" description="Disordered" evidence="1">
    <location>
        <begin position="691"/>
        <end position="716"/>
    </location>
</feature>
<feature type="region of interest" description="Disordered" evidence="1">
    <location>
        <begin position="908"/>
        <end position="945"/>
    </location>
</feature>
<feature type="compositionally biased region" description="Basic and acidic residues" evidence="1">
    <location>
        <begin position="459"/>
        <end position="469"/>
    </location>
</feature>
<sequence length="967" mass="97122">MAAVRAARPPPPPERDARPQRDRASPPSMLGELEQLCDEDKHAQALAGAWRWLGLPADWPQADFQSGRSSASTAPAALPGSGGGPRGGEAQVAPSRTDDEAERVAILCALCCARLAEEQLREQGLEAAWRLSERARVICEAPAWRDRWLRDPAWASARCLWLQKRAESLRLAGQRQVQEEGLDPAACRHLLESRRCLFGCEEVLAVWPCCVGCPQGVYLCLADTCWQIKDLDGTRRGCLAALGPLWPPGPRPAGAPRAPAAEAYAAVFALDLLQQAAVEERRWSEVGAALLRAQELAPRGRGEVGDAGKLLRSMYRRAGAVPMEHRHSSLAPPSPLRSRRSRSVAPAAQERHGAAGGARGSPSRARRRTLTPEQRPWRQNTACPQSPRRAGEGEALGEPWQEETIRNFLAAACAGPAPARAPPPPPASAVARAGPHAASAPGCGSAPALAGGMTAFARAPERASLEPRPRGTAGAGSGAAGATLAPVFSAGASHGGAAEPQAPGVAVCSPPGCGESASASSSTLLAATLQAQAIHARGFEPAAGRAGATVEDAVECSRPSSREEPRVCSDADLKLGGLTLEDVLTLGARTVEACQRQAVRMEELQSSMLKLVPSTPASSATPGPKPTWVADPLRSSVGAANFDWRAALERSLAAAAADAAADAEPKEETAPCSSAAAGNAGTASVGTAAADAAADAKPKEETAPRGSASAGNAGTASVGTSIGALPEEAVACGVAAAAGAGATIVGTSAAAPLEEVTPCGRRAFGEKAAGAAADPGGSRGGAAEVPPPPAADPRPLAPQAEEAPRGGLAAGAAVASTGEADAPEGPASCTGPAAVGGSAVVVGASAGATPKGAAPCEGAAAGAAAAGTADEAPSRSTSLASLPPVEEILPDAGLPLVPTLTLSWAVAPRPAADGPAPGPGGARPARGEPEAKDPAGPPDASAAAATGLAQVHPNCWAYDAVVSGAVE</sequence>
<dbReference type="Proteomes" id="UP001189429">
    <property type="component" value="Unassembled WGS sequence"/>
</dbReference>
<gene>
    <name evidence="2" type="ORF">PCOR1329_LOCUS53102</name>
</gene>
<dbReference type="InterPro" id="IPR051425">
    <property type="entry name" value="Formin_Homology"/>
</dbReference>
<feature type="compositionally biased region" description="Low complexity" evidence="1">
    <location>
        <begin position="797"/>
        <end position="820"/>
    </location>
</feature>
<feature type="region of interest" description="Disordered" evidence="1">
    <location>
        <begin position="63"/>
        <end position="96"/>
    </location>
</feature>
<evidence type="ECO:0000313" key="3">
    <source>
        <dbReference type="Proteomes" id="UP001189429"/>
    </source>
</evidence>
<dbReference type="PANTHER" id="PTHR45725">
    <property type="entry name" value="FORMIN HOMOLOGY 2 FAMILY MEMBER"/>
    <property type="match status" value="1"/>
</dbReference>
<feature type="region of interest" description="Disordered" evidence="1">
    <location>
        <begin position="1"/>
        <end position="30"/>
    </location>
</feature>
<feature type="region of interest" description="Disordered" evidence="1">
    <location>
        <begin position="416"/>
        <end position="442"/>
    </location>
</feature>
<feature type="region of interest" description="Disordered" evidence="1">
    <location>
        <begin position="459"/>
        <end position="479"/>
    </location>
</feature>
<dbReference type="EMBL" id="CAUYUJ010016471">
    <property type="protein sequence ID" value="CAK0865642.1"/>
    <property type="molecule type" value="Genomic_DNA"/>
</dbReference>
<feature type="region of interest" description="Disordered" evidence="1">
    <location>
        <begin position="492"/>
        <end position="512"/>
    </location>
</feature>
<feature type="compositionally biased region" description="Low complexity" evidence="1">
    <location>
        <begin position="428"/>
        <end position="442"/>
    </location>
</feature>
<keyword evidence="3" id="KW-1185">Reference proteome</keyword>
<reference evidence="2" key="1">
    <citation type="submission" date="2023-10" db="EMBL/GenBank/DDBJ databases">
        <authorList>
            <person name="Chen Y."/>
            <person name="Shah S."/>
            <person name="Dougan E. K."/>
            <person name="Thang M."/>
            <person name="Chan C."/>
        </authorList>
    </citation>
    <scope>NUCLEOTIDE SEQUENCE [LARGE SCALE GENOMIC DNA]</scope>
</reference>
<evidence type="ECO:0000313" key="2">
    <source>
        <dbReference type="EMBL" id="CAK0865642.1"/>
    </source>
</evidence>
<feature type="compositionally biased region" description="Basic and acidic residues" evidence="1">
    <location>
        <begin position="13"/>
        <end position="24"/>
    </location>
</feature>
<accession>A0ABN9UZY6</accession>
<organism evidence="2 3">
    <name type="scientific">Prorocentrum cordatum</name>
    <dbReference type="NCBI Taxonomy" id="2364126"/>
    <lineage>
        <taxon>Eukaryota</taxon>
        <taxon>Sar</taxon>
        <taxon>Alveolata</taxon>
        <taxon>Dinophyceae</taxon>
        <taxon>Prorocentrales</taxon>
        <taxon>Prorocentraceae</taxon>
        <taxon>Prorocentrum</taxon>
    </lineage>
</organism>
<feature type="region of interest" description="Disordered" evidence="1">
    <location>
        <begin position="321"/>
        <end position="396"/>
    </location>
</feature>
<feature type="compositionally biased region" description="Low complexity" evidence="1">
    <location>
        <begin position="69"/>
        <end position="79"/>
    </location>
</feature>
<dbReference type="PANTHER" id="PTHR45725:SF18">
    <property type="entry name" value="ORC1-LIKE AAA ATPASE DOMAIN-CONTAINING PROTEIN"/>
    <property type="match status" value="1"/>
</dbReference>
<protein>
    <submittedName>
        <fullName evidence="2">Uncharacterized protein</fullName>
    </submittedName>
</protein>